<evidence type="ECO:0000256" key="3">
    <source>
        <dbReference type="ARBA" id="ARBA00022845"/>
    </source>
</evidence>
<dbReference type="AlphaFoldDB" id="A0A8I2B3P1"/>
<feature type="non-terminal residue" evidence="8">
    <location>
        <position position="131"/>
    </location>
</feature>
<dbReference type="SUPFAM" id="SSF56808">
    <property type="entry name" value="Ribosomal protein L1"/>
    <property type="match status" value="1"/>
</dbReference>
<dbReference type="PANTHER" id="PTHR36427:SF3">
    <property type="entry name" value="LARGE RIBOSOMAL SUBUNIT PROTEIN UL1M"/>
    <property type="match status" value="1"/>
</dbReference>
<dbReference type="PANTHER" id="PTHR36427">
    <property type="entry name" value="54S RIBOSOMAL PROTEIN L1, MITOCHONDRIAL"/>
    <property type="match status" value="1"/>
</dbReference>
<evidence type="ECO:0000256" key="5">
    <source>
        <dbReference type="ARBA" id="ARBA00023274"/>
    </source>
</evidence>
<keyword evidence="4 8" id="KW-0689">Ribosomal protein</keyword>
<keyword evidence="5" id="KW-0687">Ribonucleoprotein</keyword>
<proteinExistence type="inferred from homology"/>
<dbReference type="Proteomes" id="UP000664658">
    <property type="component" value="Unassembled WGS sequence"/>
</dbReference>
<dbReference type="GO" id="GO:0006417">
    <property type="term" value="P:regulation of translation"/>
    <property type="evidence" value="ECO:0007669"/>
    <property type="project" value="UniProtKB-KW"/>
</dbReference>
<protein>
    <recommendedName>
        <fullName evidence="6">Large ribosomal subunit protein uL1</fullName>
    </recommendedName>
    <alternativeName>
        <fullName evidence="7">50S ribosomal protein L1</fullName>
    </alternativeName>
</protein>
<keyword evidence="2" id="KW-0678">Repressor</keyword>
<dbReference type="GO" id="GO:0022625">
    <property type="term" value="C:cytosolic large ribosomal subunit"/>
    <property type="evidence" value="ECO:0007669"/>
    <property type="project" value="TreeGrafter"/>
</dbReference>
<accession>A0A8I2B3P1</accession>
<evidence type="ECO:0000256" key="1">
    <source>
        <dbReference type="ARBA" id="ARBA00010531"/>
    </source>
</evidence>
<dbReference type="Gene3D" id="3.30.190.20">
    <property type="match status" value="1"/>
</dbReference>
<dbReference type="InterPro" id="IPR023674">
    <property type="entry name" value="Ribosomal_uL1-like"/>
</dbReference>
<evidence type="ECO:0000256" key="6">
    <source>
        <dbReference type="ARBA" id="ARBA00035241"/>
    </source>
</evidence>
<dbReference type="EMBL" id="JAFNAA010000427">
    <property type="protein sequence ID" value="MBO1110199.1"/>
    <property type="molecule type" value="Genomic_DNA"/>
</dbReference>
<evidence type="ECO:0000313" key="9">
    <source>
        <dbReference type="Proteomes" id="UP000664658"/>
    </source>
</evidence>
<reference evidence="8" key="1">
    <citation type="submission" date="2021-03" db="EMBL/GenBank/DDBJ databases">
        <title>Plesiomonas shigelloides zfcc0051, isolated from zebrafish feces.</title>
        <authorList>
            <person name="Vanderhoek Z."/>
            <person name="Gaulke C."/>
        </authorList>
    </citation>
    <scope>NUCLEOTIDE SEQUENCE</scope>
    <source>
        <strain evidence="8">Zfcc0051</strain>
    </source>
</reference>
<comment type="caution">
    <text evidence="8">The sequence shown here is derived from an EMBL/GenBank/DDBJ whole genome shotgun (WGS) entry which is preliminary data.</text>
</comment>
<comment type="similarity">
    <text evidence="1">Belongs to the universal ribosomal protein uL1 family.</text>
</comment>
<keyword evidence="3" id="KW-0810">Translation regulation</keyword>
<name>A0A8I2B3P1_PLESH</name>
<dbReference type="InterPro" id="IPR028364">
    <property type="entry name" value="Ribosomal_uL1/biogenesis"/>
</dbReference>
<organism evidence="8 9">
    <name type="scientific">Plesiomonas shigelloides</name>
    <name type="common">Aeromonas shigelloides</name>
    <dbReference type="NCBI Taxonomy" id="703"/>
    <lineage>
        <taxon>Bacteria</taxon>
        <taxon>Pseudomonadati</taxon>
        <taxon>Pseudomonadota</taxon>
        <taxon>Gammaproteobacteria</taxon>
        <taxon>Enterobacterales</taxon>
        <taxon>Enterobacteriaceae</taxon>
        <taxon>Plesiomonas</taxon>
    </lineage>
</organism>
<evidence type="ECO:0000313" key="8">
    <source>
        <dbReference type="EMBL" id="MBO1110199.1"/>
    </source>
</evidence>
<evidence type="ECO:0000256" key="2">
    <source>
        <dbReference type="ARBA" id="ARBA00022491"/>
    </source>
</evidence>
<evidence type="ECO:0000256" key="4">
    <source>
        <dbReference type="ARBA" id="ARBA00022980"/>
    </source>
</evidence>
<sequence length="131" mass="14046">MAKLTKRIRVLRDNVASTQHYAITEALALPKELAPAQFFASFAVSVNLGIDARQSDQKVRGTTELPPGTARTVPATVIHKGANVEAAKAAGSDPVAMEDLADRITQGEKNIDVMIESPEALRVLGKLEQNL</sequence>
<evidence type="ECO:0000256" key="7">
    <source>
        <dbReference type="ARBA" id="ARBA00035452"/>
    </source>
</evidence>
<dbReference type="Pfam" id="PF00687">
    <property type="entry name" value="Ribosomal_L1"/>
    <property type="match status" value="1"/>
</dbReference>
<gene>
    <name evidence="8" type="primary">rplA</name>
    <name evidence="8" type="ORF">J2R62_19030</name>
</gene>